<accession>A0A7G7BMQ8</accession>
<evidence type="ECO:0000313" key="3">
    <source>
        <dbReference type="EMBL" id="QNE76623.1"/>
    </source>
</evidence>
<keyword evidence="2" id="KW-0732">Signal</keyword>
<proteinExistence type="predicted"/>
<evidence type="ECO:0000256" key="1">
    <source>
        <dbReference type="SAM" id="MobiDB-lite"/>
    </source>
</evidence>
<protein>
    <recommendedName>
        <fullName evidence="5">Serine/threonine protein kinase</fullName>
    </recommendedName>
</protein>
<dbReference type="RefSeq" id="WP_185300091.1">
    <property type="nucleotide sequence ID" value="NZ_CP045702.1"/>
</dbReference>
<feature type="region of interest" description="Disordered" evidence="1">
    <location>
        <begin position="28"/>
        <end position="74"/>
    </location>
</feature>
<dbReference type="AlphaFoldDB" id="A0A7G7BMQ8"/>
<evidence type="ECO:0000256" key="2">
    <source>
        <dbReference type="SAM" id="SignalP"/>
    </source>
</evidence>
<organism evidence="3 4">
    <name type="scientific">Streptomyces finlayi</name>
    <dbReference type="NCBI Taxonomy" id="67296"/>
    <lineage>
        <taxon>Bacteria</taxon>
        <taxon>Bacillati</taxon>
        <taxon>Actinomycetota</taxon>
        <taxon>Actinomycetes</taxon>
        <taxon>Kitasatosporales</taxon>
        <taxon>Streptomycetaceae</taxon>
        <taxon>Streptomyces</taxon>
    </lineage>
</organism>
<reference evidence="4" key="1">
    <citation type="submission" date="2019-10" db="EMBL/GenBank/DDBJ databases">
        <title>Antimicrobial potential of Antarctic Bacteria.</title>
        <authorList>
            <person name="Benaud N."/>
            <person name="Edwards R.J."/>
            <person name="Ferrari B.C."/>
        </authorList>
    </citation>
    <scope>NUCLEOTIDE SEQUENCE [LARGE SCALE GENOMIC DNA]</scope>
    <source>
        <strain evidence="4">NBSH44</strain>
    </source>
</reference>
<evidence type="ECO:0008006" key="5">
    <source>
        <dbReference type="Google" id="ProtNLM"/>
    </source>
</evidence>
<name>A0A7G7BMQ8_9ACTN</name>
<dbReference type="PROSITE" id="PS51257">
    <property type="entry name" value="PROKAR_LIPOPROTEIN"/>
    <property type="match status" value="1"/>
</dbReference>
<gene>
    <name evidence="3" type="ORF">F0344_20110</name>
</gene>
<dbReference type="EMBL" id="CP045702">
    <property type="protein sequence ID" value="QNE76623.1"/>
    <property type="molecule type" value="Genomic_DNA"/>
</dbReference>
<keyword evidence="4" id="KW-1185">Reference proteome</keyword>
<dbReference type="Proteomes" id="UP000515307">
    <property type="component" value="Chromosome"/>
</dbReference>
<feature type="signal peptide" evidence="2">
    <location>
        <begin position="1"/>
        <end position="23"/>
    </location>
</feature>
<feature type="compositionally biased region" description="Gly residues" evidence="1">
    <location>
        <begin position="28"/>
        <end position="56"/>
    </location>
</feature>
<feature type="region of interest" description="Disordered" evidence="1">
    <location>
        <begin position="152"/>
        <end position="171"/>
    </location>
</feature>
<sequence length="171" mass="16200">MGRFVRTGSVVAASLVAALALTACGSDGDGGGGRKGGSSKGAGSDSGSGSGSGSGSSGSASGSAGNPGAGAAKLEGTWAGLTDGKAVALSVASGQAALVAEQHVCQGKVTGRGEVTLTLTCVDGNTDRTSGSVESNDGRTIVVSWNAGAKDTLTKTDGTQLPTELPGMPTP</sequence>
<feature type="chain" id="PRO_5039547409" description="Serine/threonine protein kinase" evidence="2">
    <location>
        <begin position="24"/>
        <end position="171"/>
    </location>
</feature>
<dbReference type="KEGG" id="sfiy:F0344_20110"/>
<feature type="compositionally biased region" description="Low complexity" evidence="1">
    <location>
        <begin position="57"/>
        <end position="73"/>
    </location>
</feature>
<evidence type="ECO:0000313" key="4">
    <source>
        <dbReference type="Proteomes" id="UP000515307"/>
    </source>
</evidence>